<keyword evidence="3" id="KW-0539">Nucleus</keyword>
<evidence type="ECO:0000256" key="1">
    <source>
        <dbReference type="ARBA" id="ARBA00023125"/>
    </source>
</evidence>
<feature type="non-terminal residue" evidence="5">
    <location>
        <position position="1"/>
    </location>
</feature>
<proteinExistence type="predicted"/>
<dbReference type="STRING" id="742152.A0A2H3JXQ3"/>
<dbReference type="SUPFAM" id="SSF47095">
    <property type="entry name" value="HMG-box"/>
    <property type="match status" value="1"/>
</dbReference>
<accession>A0A2H3JXQ3</accession>
<gene>
    <name evidence="5" type="ORF">WOLCODRAFT_54666</name>
</gene>
<dbReference type="InterPro" id="IPR050140">
    <property type="entry name" value="SRY-related_HMG-box_TF-like"/>
</dbReference>
<keyword evidence="6" id="KW-1185">Reference proteome</keyword>
<dbReference type="GO" id="GO:0030154">
    <property type="term" value="P:cell differentiation"/>
    <property type="evidence" value="ECO:0007669"/>
    <property type="project" value="TreeGrafter"/>
</dbReference>
<dbReference type="PANTHER" id="PTHR10270">
    <property type="entry name" value="SOX TRANSCRIPTION FACTOR"/>
    <property type="match status" value="1"/>
</dbReference>
<evidence type="ECO:0000259" key="4">
    <source>
        <dbReference type="PROSITE" id="PS50118"/>
    </source>
</evidence>
<dbReference type="AlphaFoldDB" id="A0A2H3JXQ3"/>
<feature type="domain" description="HMG box" evidence="4">
    <location>
        <begin position="1"/>
        <end position="69"/>
    </location>
</feature>
<dbReference type="Gene3D" id="1.10.30.10">
    <property type="entry name" value="High mobility group box domain"/>
    <property type="match status" value="1"/>
</dbReference>
<evidence type="ECO:0000313" key="6">
    <source>
        <dbReference type="Proteomes" id="UP000218811"/>
    </source>
</evidence>
<dbReference type="PANTHER" id="PTHR10270:SF161">
    <property type="entry name" value="SEX-DETERMINING REGION Y PROTEIN"/>
    <property type="match status" value="1"/>
</dbReference>
<feature type="DNA-binding region" description="HMG box" evidence="3">
    <location>
        <begin position="1"/>
        <end position="69"/>
    </location>
</feature>
<reference evidence="5 6" key="1">
    <citation type="journal article" date="2012" name="Science">
        <title>The Paleozoic origin of enzymatic lignin decomposition reconstructed from 31 fungal genomes.</title>
        <authorList>
            <person name="Floudas D."/>
            <person name="Binder M."/>
            <person name="Riley R."/>
            <person name="Barry K."/>
            <person name="Blanchette R.A."/>
            <person name="Henrissat B."/>
            <person name="Martinez A.T."/>
            <person name="Otillar R."/>
            <person name="Spatafora J.W."/>
            <person name="Yadav J.S."/>
            <person name="Aerts A."/>
            <person name="Benoit I."/>
            <person name="Boyd A."/>
            <person name="Carlson A."/>
            <person name="Copeland A."/>
            <person name="Coutinho P.M."/>
            <person name="de Vries R.P."/>
            <person name="Ferreira P."/>
            <person name="Findley K."/>
            <person name="Foster B."/>
            <person name="Gaskell J."/>
            <person name="Glotzer D."/>
            <person name="Gorecki P."/>
            <person name="Heitman J."/>
            <person name="Hesse C."/>
            <person name="Hori C."/>
            <person name="Igarashi K."/>
            <person name="Jurgens J.A."/>
            <person name="Kallen N."/>
            <person name="Kersten P."/>
            <person name="Kohler A."/>
            <person name="Kuees U."/>
            <person name="Kumar T.K.A."/>
            <person name="Kuo A."/>
            <person name="LaButti K."/>
            <person name="Larrondo L.F."/>
            <person name="Lindquist E."/>
            <person name="Ling A."/>
            <person name="Lombard V."/>
            <person name="Lucas S."/>
            <person name="Lundell T."/>
            <person name="Martin R."/>
            <person name="McLaughlin D.J."/>
            <person name="Morgenstern I."/>
            <person name="Morin E."/>
            <person name="Murat C."/>
            <person name="Nagy L.G."/>
            <person name="Nolan M."/>
            <person name="Ohm R.A."/>
            <person name="Patyshakuliyeva A."/>
            <person name="Rokas A."/>
            <person name="Ruiz-Duenas F.J."/>
            <person name="Sabat G."/>
            <person name="Salamov A."/>
            <person name="Samejima M."/>
            <person name="Schmutz J."/>
            <person name="Slot J.C."/>
            <person name="St John F."/>
            <person name="Stenlid J."/>
            <person name="Sun H."/>
            <person name="Sun S."/>
            <person name="Syed K."/>
            <person name="Tsang A."/>
            <person name="Wiebenga A."/>
            <person name="Young D."/>
            <person name="Pisabarro A."/>
            <person name="Eastwood D.C."/>
            <person name="Martin F."/>
            <person name="Cullen D."/>
            <person name="Grigoriev I.V."/>
            <person name="Hibbett D.S."/>
        </authorList>
    </citation>
    <scope>NUCLEOTIDE SEQUENCE [LARGE SCALE GENOMIC DNA]</scope>
    <source>
        <strain evidence="5 6">MD-104</strain>
    </source>
</reference>
<organism evidence="5 6">
    <name type="scientific">Wolfiporia cocos (strain MD-104)</name>
    <name type="common">Brown rot fungus</name>
    <dbReference type="NCBI Taxonomy" id="742152"/>
    <lineage>
        <taxon>Eukaryota</taxon>
        <taxon>Fungi</taxon>
        <taxon>Dikarya</taxon>
        <taxon>Basidiomycota</taxon>
        <taxon>Agaricomycotina</taxon>
        <taxon>Agaricomycetes</taxon>
        <taxon>Polyporales</taxon>
        <taxon>Phaeolaceae</taxon>
        <taxon>Wolfiporia</taxon>
    </lineage>
</organism>
<evidence type="ECO:0000313" key="5">
    <source>
        <dbReference type="EMBL" id="PCH41504.1"/>
    </source>
</evidence>
<dbReference type="InterPro" id="IPR009071">
    <property type="entry name" value="HMG_box_dom"/>
</dbReference>
<protein>
    <recommendedName>
        <fullName evidence="4">HMG box domain-containing protein</fullName>
    </recommendedName>
</protein>
<dbReference type="Proteomes" id="UP000218811">
    <property type="component" value="Unassembled WGS sequence"/>
</dbReference>
<feature type="non-terminal residue" evidence="5">
    <location>
        <position position="72"/>
    </location>
</feature>
<keyword evidence="1 3" id="KW-0238">DNA-binding</keyword>
<dbReference type="InterPro" id="IPR036910">
    <property type="entry name" value="HMG_box_dom_sf"/>
</dbReference>
<dbReference type="EMBL" id="KB468113">
    <property type="protein sequence ID" value="PCH41504.1"/>
    <property type="molecule type" value="Genomic_DNA"/>
</dbReference>
<dbReference type="CDD" id="cd01389">
    <property type="entry name" value="HMG-box_ROX1-like"/>
    <property type="match status" value="1"/>
</dbReference>
<evidence type="ECO:0000256" key="2">
    <source>
        <dbReference type="ARBA" id="ARBA00023163"/>
    </source>
</evidence>
<keyword evidence="2" id="KW-0804">Transcription</keyword>
<dbReference type="OrthoDB" id="6247875at2759"/>
<sequence>IPRPANAFMIFKSAVNLAVHVPGNKGKGETICTLAGKLWRSLSEAQKRPWYERAKEVKREHKRLYPDYRYSP</sequence>
<dbReference type="PROSITE" id="PS50118">
    <property type="entry name" value="HMG_BOX_2"/>
    <property type="match status" value="1"/>
</dbReference>
<dbReference type="GO" id="GO:0005634">
    <property type="term" value="C:nucleus"/>
    <property type="evidence" value="ECO:0007669"/>
    <property type="project" value="UniProtKB-UniRule"/>
</dbReference>
<name>A0A2H3JXQ3_WOLCO</name>
<dbReference type="SMART" id="SM00398">
    <property type="entry name" value="HMG"/>
    <property type="match status" value="1"/>
</dbReference>
<dbReference type="OMA" id="NAFMIFK"/>
<evidence type="ECO:0000256" key="3">
    <source>
        <dbReference type="PROSITE-ProRule" id="PRU00267"/>
    </source>
</evidence>
<dbReference type="GO" id="GO:0000978">
    <property type="term" value="F:RNA polymerase II cis-regulatory region sequence-specific DNA binding"/>
    <property type="evidence" value="ECO:0007669"/>
    <property type="project" value="TreeGrafter"/>
</dbReference>
<dbReference type="GO" id="GO:0001228">
    <property type="term" value="F:DNA-binding transcription activator activity, RNA polymerase II-specific"/>
    <property type="evidence" value="ECO:0007669"/>
    <property type="project" value="TreeGrafter"/>
</dbReference>
<dbReference type="Pfam" id="PF00505">
    <property type="entry name" value="HMG_box"/>
    <property type="match status" value="1"/>
</dbReference>